<keyword evidence="3 6" id="KW-0812">Transmembrane</keyword>
<name>A0ABT2M0N1_9FIRM</name>
<feature type="transmembrane region" description="Helical" evidence="6">
    <location>
        <begin position="295"/>
        <end position="315"/>
    </location>
</feature>
<proteinExistence type="predicted"/>
<dbReference type="InterPro" id="IPR018076">
    <property type="entry name" value="T2SS_GspF_dom"/>
</dbReference>
<dbReference type="Gene3D" id="1.20.81.30">
    <property type="entry name" value="Type II secretion system (T2SS), domain F"/>
    <property type="match status" value="1"/>
</dbReference>
<dbReference type="PANTHER" id="PTHR35007:SF1">
    <property type="entry name" value="PILUS ASSEMBLY PROTEIN"/>
    <property type="match status" value="1"/>
</dbReference>
<evidence type="ECO:0000256" key="5">
    <source>
        <dbReference type="ARBA" id="ARBA00023136"/>
    </source>
</evidence>
<evidence type="ECO:0000256" key="1">
    <source>
        <dbReference type="ARBA" id="ARBA00004651"/>
    </source>
</evidence>
<dbReference type="EMBL" id="JAODBU010000006">
    <property type="protein sequence ID" value="MCT7398718.1"/>
    <property type="molecule type" value="Genomic_DNA"/>
</dbReference>
<feature type="transmembrane region" description="Helical" evidence="6">
    <location>
        <begin position="6"/>
        <end position="30"/>
    </location>
</feature>
<comment type="caution">
    <text evidence="8">The sequence shown here is derived from an EMBL/GenBank/DDBJ whole genome shotgun (WGS) entry which is preliminary data.</text>
</comment>
<accession>A0ABT2M0N1</accession>
<feature type="transmembrane region" description="Helical" evidence="6">
    <location>
        <begin position="97"/>
        <end position="115"/>
    </location>
</feature>
<feature type="domain" description="Type II secretion system protein GspF" evidence="7">
    <location>
        <begin position="160"/>
        <end position="280"/>
    </location>
</feature>
<evidence type="ECO:0000256" key="2">
    <source>
        <dbReference type="ARBA" id="ARBA00022475"/>
    </source>
</evidence>
<reference evidence="8" key="1">
    <citation type="submission" date="2022-09" db="EMBL/GenBank/DDBJ databases">
        <title>Eubacterium sp. LFL-14 isolated from human feces.</title>
        <authorList>
            <person name="Liu F."/>
        </authorList>
    </citation>
    <scope>NUCLEOTIDE SEQUENCE</scope>
    <source>
        <strain evidence="8">LFL-14</strain>
    </source>
</reference>
<dbReference type="InterPro" id="IPR042094">
    <property type="entry name" value="T2SS_GspF_sf"/>
</dbReference>
<comment type="subcellular location">
    <subcellularLocation>
        <location evidence="1">Cell membrane</location>
        <topology evidence="1">Multi-pass membrane protein</topology>
    </subcellularLocation>
</comment>
<feature type="transmembrane region" description="Helical" evidence="6">
    <location>
        <begin position="121"/>
        <end position="137"/>
    </location>
</feature>
<protein>
    <submittedName>
        <fullName evidence="8">Type II secretion system F family protein</fullName>
    </submittedName>
</protein>
<keyword evidence="2" id="KW-1003">Cell membrane</keyword>
<dbReference type="RefSeq" id="WP_260978606.1">
    <property type="nucleotide sequence ID" value="NZ_JAODBU010000006.1"/>
</dbReference>
<feature type="transmembrane region" description="Helical" evidence="6">
    <location>
        <begin position="264"/>
        <end position="283"/>
    </location>
</feature>
<evidence type="ECO:0000256" key="4">
    <source>
        <dbReference type="ARBA" id="ARBA00022989"/>
    </source>
</evidence>
<evidence type="ECO:0000259" key="7">
    <source>
        <dbReference type="Pfam" id="PF00482"/>
    </source>
</evidence>
<organism evidence="8 9">
    <name type="scientific">Eubacterium album</name>
    <dbReference type="NCBI Taxonomy" id="2978477"/>
    <lineage>
        <taxon>Bacteria</taxon>
        <taxon>Bacillati</taxon>
        <taxon>Bacillota</taxon>
        <taxon>Clostridia</taxon>
        <taxon>Eubacteriales</taxon>
        <taxon>Eubacteriaceae</taxon>
        <taxon>Eubacterium</taxon>
    </lineage>
</organism>
<evidence type="ECO:0000313" key="9">
    <source>
        <dbReference type="Proteomes" id="UP001431199"/>
    </source>
</evidence>
<evidence type="ECO:0000313" key="8">
    <source>
        <dbReference type="EMBL" id="MCT7398718.1"/>
    </source>
</evidence>
<gene>
    <name evidence="8" type="ORF">N5B56_06405</name>
</gene>
<keyword evidence="5 6" id="KW-0472">Membrane</keyword>
<evidence type="ECO:0000256" key="3">
    <source>
        <dbReference type="ARBA" id="ARBA00022692"/>
    </source>
</evidence>
<keyword evidence="4 6" id="KW-1133">Transmembrane helix</keyword>
<dbReference type="PANTHER" id="PTHR35007">
    <property type="entry name" value="INTEGRAL MEMBRANE PROTEIN-RELATED"/>
    <property type="match status" value="1"/>
</dbReference>
<sequence length="323" mass="35816">MNGLQISTIFFVVVMMIVTFVLVITIVGKITESSRNVKRREDYIVGKKKEEKKAENTKSQKNNKKQTLSNKGAFTKLNKILAEELEKSDISKKPEDFIIIWIVVTFVPGLLFMLIFKNQLIAPMLMVIGAVAPIIYIKSKQKKRRDTFESQLSDALMIASNCLKSGLTFNQAMDTISSECEEPIKSEFKRTVNEITFGSSQDVALEAMAGRVKSEDFDLVVSAVSIQRQTGGNLSEILDTIAGTIRERYKIRGEIKTMTGQGRVSGIIIGALPVALLLIMSLINKELIMNLFTTSTGNILLLISVGLETVGAIIINKIVTIKF</sequence>
<dbReference type="Pfam" id="PF00482">
    <property type="entry name" value="T2SSF"/>
    <property type="match status" value="1"/>
</dbReference>
<evidence type="ECO:0000256" key="6">
    <source>
        <dbReference type="SAM" id="Phobius"/>
    </source>
</evidence>
<keyword evidence="9" id="KW-1185">Reference proteome</keyword>
<dbReference type="Proteomes" id="UP001431199">
    <property type="component" value="Unassembled WGS sequence"/>
</dbReference>